<gene>
    <name evidence="1" type="ORF">L21SP2_3316</name>
</gene>
<sequence>MFREFKMRITDEPPVLCFQAGLLALLRPTLRPSRFPSGMFGFRLHYSSGGCAGFSPDFRCRVILCGIT</sequence>
<keyword evidence="2" id="KW-1185">Reference proteome</keyword>
<proteinExistence type="predicted"/>
<dbReference type="HOGENOM" id="CLU_2791556_0_0_12"/>
<dbReference type="AlphaFoldDB" id="V5WNP5"/>
<organism evidence="1 2">
    <name type="scientific">Salinispira pacifica</name>
    <dbReference type="NCBI Taxonomy" id="1307761"/>
    <lineage>
        <taxon>Bacteria</taxon>
        <taxon>Pseudomonadati</taxon>
        <taxon>Spirochaetota</taxon>
        <taxon>Spirochaetia</taxon>
        <taxon>Spirochaetales</taxon>
        <taxon>Spirochaetaceae</taxon>
        <taxon>Salinispira</taxon>
    </lineage>
</organism>
<protein>
    <submittedName>
        <fullName evidence="1">Uncharacterized protein</fullName>
    </submittedName>
</protein>
<evidence type="ECO:0000313" key="2">
    <source>
        <dbReference type="Proteomes" id="UP000018680"/>
    </source>
</evidence>
<accession>V5WNP5</accession>
<dbReference type="EMBL" id="CP006939">
    <property type="protein sequence ID" value="AHC16656.1"/>
    <property type="molecule type" value="Genomic_DNA"/>
</dbReference>
<reference evidence="1 2" key="1">
    <citation type="journal article" date="2015" name="Stand. Genomic Sci.">
        <title>Complete genome sequence and description of Salinispira pacifica gen. nov., sp. nov., a novel spirochaete isolated form a hypersaline microbial mat.</title>
        <authorList>
            <person name="Ben Hania W."/>
            <person name="Joseph M."/>
            <person name="Schumann P."/>
            <person name="Bunk B."/>
            <person name="Fiebig A."/>
            <person name="Sproer C."/>
            <person name="Klenk H.P."/>
            <person name="Fardeau M.L."/>
            <person name="Spring S."/>
        </authorList>
    </citation>
    <scope>NUCLEOTIDE SEQUENCE [LARGE SCALE GENOMIC DNA]</scope>
    <source>
        <strain evidence="1 2">L21-RPul-D2</strain>
    </source>
</reference>
<dbReference type="KEGG" id="slr:L21SP2_3316"/>
<evidence type="ECO:0000313" key="1">
    <source>
        <dbReference type="EMBL" id="AHC16656.1"/>
    </source>
</evidence>
<dbReference type="STRING" id="1307761.L21SP2_3316"/>
<name>V5WNP5_9SPIO</name>
<dbReference type="PATRIC" id="fig|1307761.3.peg.3305"/>
<dbReference type="Proteomes" id="UP000018680">
    <property type="component" value="Chromosome"/>
</dbReference>